<evidence type="ECO:0000256" key="4">
    <source>
        <dbReference type="ARBA" id="ARBA00023136"/>
    </source>
</evidence>
<dbReference type="Gene3D" id="1.20.1250.20">
    <property type="entry name" value="MFS general substrate transporter like domains"/>
    <property type="match status" value="1"/>
</dbReference>
<gene>
    <name evidence="8" type="ORF">DID88_008110</name>
</gene>
<feature type="compositionally biased region" description="Basic and acidic residues" evidence="5">
    <location>
        <begin position="295"/>
        <end position="305"/>
    </location>
</feature>
<evidence type="ECO:0000256" key="6">
    <source>
        <dbReference type="SAM" id="Phobius"/>
    </source>
</evidence>
<feature type="transmembrane region" description="Helical" evidence="6">
    <location>
        <begin position="116"/>
        <end position="136"/>
    </location>
</feature>
<dbReference type="AlphaFoldDB" id="A0A395J5F6"/>
<proteinExistence type="predicted"/>
<dbReference type="OrthoDB" id="6770063at2759"/>
<feature type="transmembrane region" description="Helical" evidence="6">
    <location>
        <begin position="270"/>
        <end position="288"/>
    </location>
</feature>
<dbReference type="PROSITE" id="PS50850">
    <property type="entry name" value="MFS"/>
    <property type="match status" value="1"/>
</dbReference>
<evidence type="ECO:0000313" key="9">
    <source>
        <dbReference type="Proteomes" id="UP000249056"/>
    </source>
</evidence>
<keyword evidence="2 6" id="KW-0812">Transmembrane</keyword>
<feature type="transmembrane region" description="Helical" evidence="6">
    <location>
        <begin position="157"/>
        <end position="177"/>
    </location>
</feature>
<feature type="compositionally biased region" description="Basic and acidic residues" evidence="5">
    <location>
        <begin position="322"/>
        <end position="331"/>
    </location>
</feature>
<sequence length="331" mass="35657">MDASNGRSNLDLNIAWEGSRILISFHGCSFKTAWLLALGDLLCGFAKTGPQLYVFRGITGVGTGGIMALAMMIVSDVVTLENRGKYQGILGSCIGLGNTIGPFLAAAFVQDSTWRGLFWCICPLAVLSGVMVAWTLPPSKVHGSTATKIRVIDYPGIVLITAAMLILIPLSGGGTYFKWSSPMVISMLTLGGCCLIGFLIVEWKFAAMPMMPLHLFKNPAVAAILAQNFLFVGFKETILASMLSVPNLATLTSDQKNEVLNAYMAASKSVFYLWVPIIGVCLCFCVLVKDKGLQRPDEKPIARESEQEEEVSGSVTGSDIAVDERGTRREI</sequence>
<dbReference type="PANTHER" id="PTHR23501">
    <property type="entry name" value="MAJOR FACILITATOR SUPERFAMILY"/>
    <property type="match status" value="1"/>
</dbReference>
<protein>
    <recommendedName>
        <fullName evidence="7">Major facilitator superfamily (MFS) profile domain-containing protein</fullName>
    </recommendedName>
</protein>
<keyword evidence="4 6" id="KW-0472">Membrane</keyword>
<dbReference type="PANTHER" id="PTHR23501:SF78">
    <property type="entry name" value="MAJOR FACILITATOR SUPERFAMILY (MFS) PROFILE DOMAIN-CONTAINING PROTEIN-RELATED"/>
    <property type="match status" value="1"/>
</dbReference>
<evidence type="ECO:0000259" key="7">
    <source>
        <dbReference type="PROSITE" id="PS50850"/>
    </source>
</evidence>
<evidence type="ECO:0000256" key="5">
    <source>
        <dbReference type="SAM" id="MobiDB-lite"/>
    </source>
</evidence>
<reference evidence="8 9" key="1">
    <citation type="submission" date="2018-06" db="EMBL/GenBank/DDBJ databases">
        <title>Genome Sequence of the Brown Rot Fungal Pathogen Monilinia fructigena.</title>
        <authorList>
            <person name="Landi L."/>
            <person name="De Miccolis Angelini R.M."/>
            <person name="Pollastro S."/>
            <person name="Abate D."/>
            <person name="Faretra F."/>
            <person name="Romanazzi G."/>
        </authorList>
    </citation>
    <scope>NUCLEOTIDE SEQUENCE [LARGE SCALE GENOMIC DNA]</scope>
    <source>
        <strain evidence="8 9">Mfrg269</strain>
    </source>
</reference>
<keyword evidence="9" id="KW-1185">Reference proteome</keyword>
<dbReference type="InterPro" id="IPR036259">
    <property type="entry name" value="MFS_trans_sf"/>
</dbReference>
<feature type="transmembrane region" description="Helical" evidence="6">
    <location>
        <begin position="183"/>
        <end position="203"/>
    </location>
</feature>
<organism evidence="8 9">
    <name type="scientific">Monilinia fructigena</name>
    <dbReference type="NCBI Taxonomy" id="38457"/>
    <lineage>
        <taxon>Eukaryota</taxon>
        <taxon>Fungi</taxon>
        <taxon>Dikarya</taxon>
        <taxon>Ascomycota</taxon>
        <taxon>Pezizomycotina</taxon>
        <taxon>Leotiomycetes</taxon>
        <taxon>Helotiales</taxon>
        <taxon>Sclerotiniaceae</taxon>
        <taxon>Monilinia</taxon>
    </lineage>
</organism>
<dbReference type="EMBL" id="QKRW01000004">
    <property type="protein sequence ID" value="RAL67354.1"/>
    <property type="molecule type" value="Genomic_DNA"/>
</dbReference>
<dbReference type="Pfam" id="PF07690">
    <property type="entry name" value="MFS_1"/>
    <property type="match status" value="1"/>
</dbReference>
<dbReference type="InterPro" id="IPR020846">
    <property type="entry name" value="MFS_dom"/>
</dbReference>
<evidence type="ECO:0000256" key="2">
    <source>
        <dbReference type="ARBA" id="ARBA00022692"/>
    </source>
</evidence>
<comment type="subcellular location">
    <subcellularLocation>
        <location evidence="1">Membrane</location>
        <topology evidence="1">Multi-pass membrane protein</topology>
    </subcellularLocation>
</comment>
<dbReference type="GO" id="GO:0005886">
    <property type="term" value="C:plasma membrane"/>
    <property type="evidence" value="ECO:0007669"/>
    <property type="project" value="TreeGrafter"/>
</dbReference>
<feature type="transmembrane region" description="Helical" evidence="6">
    <location>
        <begin position="86"/>
        <end position="110"/>
    </location>
</feature>
<dbReference type="GO" id="GO:0022857">
    <property type="term" value="F:transmembrane transporter activity"/>
    <property type="evidence" value="ECO:0007669"/>
    <property type="project" value="InterPro"/>
</dbReference>
<dbReference type="InterPro" id="IPR011701">
    <property type="entry name" value="MFS"/>
</dbReference>
<feature type="region of interest" description="Disordered" evidence="5">
    <location>
        <begin position="295"/>
        <end position="331"/>
    </location>
</feature>
<dbReference type="SUPFAM" id="SSF103473">
    <property type="entry name" value="MFS general substrate transporter"/>
    <property type="match status" value="1"/>
</dbReference>
<keyword evidence="3 6" id="KW-1133">Transmembrane helix</keyword>
<evidence type="ECO:0000256" key="1">
    <source>
        <dbReference type="ARBA" id="ARBA00004141"/>
    </source>
</evidence>
<feature type="transmembrane region" description="Helical" evidence="6">
    <location>
        <begin position="53"/>
        <end position="74"/>
    </location>
</feature>
<evidence type="ECO:0000256" key="3">
    <source>
        <dbReference type="ARBA" id="ARBA00022989"/>
    </source>
</evidence>
<feature type="domain" description="Major facilitator superfamily (MFS) profile" evidence="7">
    <location>
        <begin position="1"/>
        <end position="331"/>
    </location>
</feature>
<accession>A0A395J5F6</accession>
<evidence type="ECO:0000313" key="8">
    <source>
        <dbReference type="EMBL" id="RAL67354.1"/>
    </source>
</evidence>
<comment type="caution">
    <text evidence="8">The sequence shown here is derived from an EMBL/GenBank/DDBJ whole genome shotgun (WGS) entry which is preliminary data.</text>
</comment>
<dbReference type="Proteomes" id="UP000249056">
    <property type="component" value="Unassembled WGS sequence"/>
</dbReference>
<name>A0A395J5F6_9HELO</name>